<name>A0ABD3K2W0_EUCGL</name>
<evidence type="ECO:0000313" key="2">
    <source>
        <dbReference type="EMBL" id="KAL3734245.1"/>
    </source>
</evidence>
<organism evidence="2 3">
    <name type="scientific">Eucalyptus globulus</name>
    <name type="common">Tasmanian blue gum</name>
    <dbReference type="NCBI Taxonomy" id="34317"/>
    <lineage>
        <taxon>Eukaryota</taxon>
        <taxon>Viridiplantae</taxon>
        <taxon>Streptophyta</taxon>
        <taxon>Embryophyta</taxon>
        <taxon>Tracheophyta</taxon>
        <taxon>Spermatophyta</taxon>
        <taxon>Magnoliopsida</taxon>
        <taxon>eudicotyledons</taxon>
        <taxon>Gunneridae</taxon>
        <taxon>Pentapetalae</taxon>
        <taxon>rosids</taxon>
        <taxon>malvids</taxon>
        <taxon>Myrtales</taxon>
        <taxon>Myrtaceae</taxon>
        <taxon>Myrtoideae</taxon>
        <taxon>Eucalypteae</taxon>
        <taxon>Eucalyptus</taxon>
    </lineage>
</organism>
<sequence length="113" mass="12372">MMSYNSEIGVSRDLKDALQLIVTDVSRDIKTMLYTSHVDDLSTRIGRIPAEPAAGFFIVTALTITFLITVKAELSECLSKSWQKSNLSNSDWGHGALSVSESEVKTEAPSHVL</sequence>
<protein>
    <submittedName>
        <fullName evidence="2">Uncharacterized protein</fullName>
    </submittedName>
</protein>
<evidence type="ECO:0000256" key="1">
    <source>
        <dbReference type="SAM" id="Phobius"/>
    </source>
</evidence>
<keyword evidence="3" id="KW-1185">Reference proteome</keyword>
<keyword evidence="1" id="KW-1133">Transmembrane helix</keyword>
<dbReference type="Proteomes" id="UP001634007">
    <property type="component" value="Unassembled WGS sequence"/>
</dbReference>
<reference evidence="2 3" key="1">
    <citation type="submission" date="2024-11" db="EMBL/GenBank/DDBJ databases">
        <title>Chromosome-level genome assembly of Eucalyptus globulus Labill. provides insights into its genome evolution.</title>
        <authorList>
            <person name="Li X."/>
        </authorList>
    </citation>
    <scope>NUCLEOTIDE SEQUENCE [LARGE SCALE GENOMIC DNA]</scope>
    <source>
        <strain evidence="2">CL2024</strain>
        <tissue evidence="2">Fresh tender leaves</tissue>
    </source>
</reference>
<comment type="caution">
    <text evidence="2">The sequence shown here is derived from an EMBL/GenBank/DDBJ whole genome shotgun (WGS) entry which is preliminary data.</text>
</comment>
<dbReference type="EMBL" id="JBJKBG010000006">
    <property type="protein sequence ID" value="KAL3734245.1"/>
    <property type="molecule type" value="Genomic_DNA"/>
</dbReference>
<evidence type="ECO:0000313" key="3">
    <source>
        <dbReference type="Proteomes" id="UP001634007"/>
    </source>
</evidence>
<gene>
    <name evidence="2" type="ORF">ACJRO7_023572</name>
</gene>
<proteinExistence type="predicted"/>
<keyword evidence="1" id="KW-0812">Transmembrane</keyword>
<accession>A0ABD3K2W0</accession>
<dbReference type="AlphaFoldDB" id="A0ABD3K2W0"/>
<feature type="transmembrane region" description="Helical" evidence="1">
    <location>
        <begin position="53"/>
        <end position="74"/>
    </location>
</feature>
<keyword evidence="1" id="KW-0472">Membrane</keyword>